<accession>A0ABQ1DT17</accession>
<proteinExistence type="predicted"/>
<dbReference type="RefSeq" id="WP_025258577.1">
    <property type="nucleotide sequence ID" value="NZ_BLWA01000014.1"/>
</dbReference>
<dbReference type="GeneID" id="45540967"/>
<protein>
    <submittedName>
        <fullName evidence="1">Uncharacterized protein</fullName>
    </submittedName>
</protein>
<name>A0ABQ1DT17_PSECI</name>
<evidence type="ECO:0000313" key="2">
    <source>
        <dbReference type="Proteomes" id="UP000614982"/>
    </source>
</evidence>
<evidence type="ECO:0000313" key="1">
    <source>
        <dbReference type="EMBL" id="GFM94165.1"/>
    </source>
</evidence>
<dbReference type="EMBL" id="BLWA01000014">
    <property type="protein sequence ID" value="GFM94165.1"/>
    <property type="molecule type" value="Genomic_DNA"/>
</dbReference>
<comment type="caution">
    <text evidence="1">The sequence shown here is derived from an EMBL/GenBank/DDBJ whole genome shotgun (WGS) entry which is preliminary data.</text>
</comment>
<sequence length="93" mass="9588">MSTTKPPKISASISENHIAALSNTFAFMRNAGEFVQAVSVLLEAGADGDSDIPMSELVISGLAKGMAIVGDQIHERINKAEAFVAGSIQGGAQ</sequence>
<dbReference type="Proteomes" id="UP000614982">
    <property type="component" value="Unassembled WGS sequence"/>
</dbReference>
<reference evidence="1 2" key="1">
    <citation type="submission" date="2020-05" db="EMBL/GenBank/DDBJ databases">
        <title>Genetic diversity of Pseudomonas cichorii.</title>
        <authorList>
            <person name="Tani S."/>
            <person name="Yagi H."/>
            <person name="Hashimoto S."/>
            <person name="Iiyama K."/>
            <person name="Furuya N."/>
        </authorList>
    </citation>
    <scope>NUCLEOTIDE SEQUENCE [LARGE SCALE GENOMIC DNA]</scope>
    <source>
        <strain evidence="1 2">LMG 2162</strain>
    </source>
</reference>
<keyword evidence="2" id="KW-1185">Reference proteome</keyword>
<organism evidence="1 2">
    <name type="scientific">Pseudomonas cichorii</name>
    <dbReference type="NCBI Taxonomy" id="36746"/>
    <lineage>
        <taxon>Bacteria</taxon>
        <taxon>Pseudomonadati</taxon>
        <taxon>Pseudomonadota</taxon>
        <taxon>Gammaproteobacteria</taxon>
        <taxon>Pseudomonadales</taxon>
        <taxon>Pseudomonadaceae</taxon>
        <taxon>Pseudomonas</taxon>
    </lineage>
</organism>
<gene>
    <name evidence="1" type="ORF">PSCICP_41370</name>
</gene>